<sequence length="64" mass="6854">EKGIGCEVDLEEASMWFERAAANGCRTSHERLQRLLARACLESGLESSYNGLFLGAVGHCAPAA</sequence>
<dbReference type="Proteomes" id="UP000749646">
    <property type="component" value="Unassembled WGS sequence"/>
</dbReference>
<protein>
    <recommendedName>
        <fullName evidence="3">Sel1 repeat family protein</fullName>
    </recommendedName>
</protein>
<evidence type="ECO:0008006" key="3">
    <source>
        <dbReference type="Google" id="ProtNLM"/>
    </source>
</evidence>
<dbReference type="Gene3D" id="1.25.40.10">
    <property type="entry name" value="Tetratricopeptide repeat domain"/>
    <property type="match status" value="1"/>
</dbReference>
<gene>
    <name evidence="1" type="ORF">BGZ65_011679</name>
</gene>
<dbReference type="AlphaFoldDB" id="A0A9P6MCX9"/>
<dbReference type="OrthoDB" id="272077at2759"/>
<keyword evidence="2" id="KW-1185">Reference proteome</keyword>
<organism evidence="1 2">
    <name type="scientific">Modicella reniformis</name>
    <dbReference type="NCBI Taxonomy" id="1440133"/>
    <lineage>
        <taxon>Eukaryota</taxon>
        <taxon>Fungi</taxon>
        <taxon>Fungi incertae sedis</taxon>
        <taxon>Mucoromycota</taxon>
        <taxon>Mortierellomycotina</taxon>
        <taxon>Mortierellomycetes</taxon>
        <taxon>Mortierellales</taxon>
        <taxon>Mortierellaceae</taxon>
        <taxon>Modicella</taxon>
    </lineage>
</organism>
<accession>A0A9P6MCX9</accession>
<evidence type="ECO:0000313" key="2">
    <source>
        <dbReference type="Proteomes" id="UP000749646"/>
    </source>
</evidence>
<name>A0A9P6MCX9_9FUNG</name>
<evidence type="ECO:0000313" key="1">
    <source>
        <dbReference type="EMBL" id="KAF9992885.1"/>
    </source>
</evidence>
<dbReference type="InterPro" id="IPR011990">
    <property type="entry name" value="TPR-like_helical_dom_sf"/>
</dbReference>
<dbReference type="EMBL" id="JAAAHW010002023">
    <property type="protein sequence ID" value="KAF9992885.1"/>
    <property type="molecule type" value="Genomic_DNA"/>
</dbReference>
<proteinExistence type="predicted"/>
<reference evidence="1" key="1">
    <citation type="journal article" date="2020" name="Fungal Divers.">
        <title>Resolving the Mortierellaceae phylogeny through synthesis of multi-gene phylogenetics and phylogenomics.</title>
        <authorList>
            <person name="Vandepol N."/>
            <person name="Liber J."/>
            <person name="Desiro A."/>
            <person name="Na H."/>
            <person name="Kennedy M."/>
            <person name="Barry K."/>
            <person name="Grigoriev I.V."/>
            <person name="Miller A.N."/>
            <person name="O'Donnell K."/>
            <person name="Stajich J.E."/>
            <person name="Bonito G."/>
        </authorList>
    </citation>
    <scope>NUCLEOTIDE SEQUENCE</scope>
    <source>
        <strain evidence="1">MES-2147</strain>
    </source>
</reference>
<comment type="caution">
    <text evidence="1">The sequence shown here is derived from an EMBL/GenBank/DDBJ whole genome shotgun (WGS) entry which is preliminary data.</text>
</comment>
<feature type="non-terminal residue" evidence="1">
    <location>
        <position position="1"/>
    </location>
</feature>